<dbReference type="Proteomes" id="UP001177021">
    <property type="component" value="Unassembled WGS sequence"/>
</dbReference>
<name>A0ACB0LYY0_TRIPR</name>
<accession>A0ACB0LYY0</accession>
<reference evidence="1" key="1">
    <citation type="submission" date="2023-10" db="EMBL/GenBank/DDBJ databases">
        <authorList>
            <person name="Rodriguez Cubillos JULIANA M."/>
            <person name="De Vega J."/>
        </authorList>
    </citation>
    <scope>NUCLEOTIDE SEQUENCE</scope>
</reference>
<protein>
    <submittedName>
        <fullName evidence="1">Uncharacterized protein</fullName>
    </submittedName>
</protein>
<gene>
    <name evidence="1" type="ORF">MILVUS5_LOCUS36926</name>
</gene>
<keyword evidence="2" id="KW-1185">Reference proteome</keyword>
<evidence type="ECO:0000313" key="1">
    <source>
        <dbReference type="EMBL" id="CAJ2673469.1"/>
    </source>
</evidence>
<evidence type="ECO:0000313" key="2">
    <source>
        <dbReference type="Proteomes" id="UP001177021"/>
    </source>
</evidence>
<dbReference type="EMBL" id="CASHSV030000716">
    <property type="protein sequence ID" value="CAJ2673469.1"/>
    <property type="molecule type" value="Genomic_DNA"/>
</dbReference>
<sequence length="175" mass="19931">MNSTWSEKIEYFIIPADGSTSPGIVELKRVPRCAHLVVGRNIYGEFSLCEFFPISLFDLQTKGLGLSYASIEEKAEFFLEATNFWHSEQRETCVYLPTEDVAMWFLVSTPSDFDCCPNHVSTSSHHDVHTARSWRIALLVKNSIVFGSPLDPRCDMMFRELNIVCHILFDSAVLD</sequence>
<proteinExistence type="predicted"/>
<comment type="caution">
    <text evidence="1">The sequence shown here is derived from an EMBL/GenBank/DDBJ whole genome shotgun (WGS) entry which is preliminary data.</text>
</comment>
<organism evidence="1 2">
    <name type="scientific">Trifolium pratense</name>
    <name type="common">Red clover</name>
    <dbReference type="NCBI Taxonomy" id="57577"/>
    <lineage>
        <taxon>Eukaryota</taxon>
        <taxon>Viridiplantae</taxon>
        <taxon>Streptophyta</taxon>
        <taxon>Embryophyta</taxon>
        <taxon>Tracheophyta</taxon>
        <taxon>Spermatophyta</taxon>
        <taxon>Magnoliopsida</taxon>
        <taxon>eudicotyledons</taxon>
        <taxon>Gunneridae</taxon>
        <taxon>Pentapetalae</taxon>
        <taxon>rosids</taxon>
        <taxon>fabids</taxon>
        <taxon>Fabales</taxon>
        <taxon>Fabaceae</taxon>
        <taxon>Papilionoideae</taxon>
        <taxon>50 kb inversion clade</taxon>
        <taxon>NPAAA clade</taxon>
        <taxon>Hologalegina</taxon>
        <taxon>IRL clade</taxon>
        <taxon>Trifolieae</taxon>
        <taxon>Trifolium</taxon>
    </lineage>
</organism>